<reference evidence="1" key="1">
    <citation type="submission" date="2017-07" db="EMBL/GenBank/DDBJ databases">
        <title>Leptospira spp. isolated from tropical soils.</title>
        <authorList>
            <person name="Thibeaux R."/>
            <person name="Iraola G."/>
            <person name="Ferres I."/>
            <person name="Bierque E."/>
            <person name="Girault D."/>
            <person name="Soupe-Gilbert M.-E."/>
            <person name="Picardeau M."/>
            <person name="Goarant C."/>
        </authorList>
    </citation>
    <scope>NUCLEOTIDE SEQUENCE [LARGE SCALE GENOMIC DNA]</scope>
    <source>
        <strain evidence="1">ATI7-C-A5</strain>
    </source>
</reference>
<sequence>MRSSCRTNGLIFRLKRILNEFRFSILLWWNLLELRTKVFLVFAIVSSIRIALCFEEVAISRSFVSEDPRCIEETR</sequence>
<proteinExistence type="predicted"/>
<dbReference type="RefSeq" id="WP_100746907.1">
    <property type="nucleotide sequence ID" value="NZ_NPEH01000157.1"/>
</dbReference>
<accession>A0A2N0B5K9</accession>
<accession>A0A2N0BKT5</accession>
<organism evidence="1">
    <name type="scientific">Leptospira ellisii</name>
    <dbReference type="NCBI Taxonomy" id="2023197"/>
    <lineage>
        <taxon>Bacteria</taxon>
        <taxon>Pseudomonadati</taxon>
        <taxon>Spirochaetota</taxon>
        <taxon>Spirochaetia</taxon>
        <taxon>Leptospirales</taxon>
        <taxon>Leptospiraceae</taxon>
        <taxon>Leptospira</taxon>
    </lineage>
</organism>
<evidence type="ECO:0000313" key="1">
    <source>
        <dbReference type="EMBL" id="PJZ91835.1"/>
    </source>
</evidence>
<name>A0A2N0B5K9_9LEPT</name>
<protein>
    <submittedName>
        <fullName evidence="1">Uncharacterized protein</fullName>
    </submittedName>
</protein>
<comment type="caution">
    <text evidence="1">The sequence shown here is derived from an EMBL/GenBank/DDBJ whole genome shotgun (WGS) entry which is preliminary data.</text>
</comment>
<gene>
    <name evidence="1" type="ORF">CH379_16480</name>
</gene>
<dbReference type="EMBL" id="NPEF01000208">
    <property type="protein sequence ID" value="PJZ91835.1"/>
    <property type="molecule type" value="Genomic_DNA"/>
</dbReference>
<dbReference type="AlphaFoldDB" id="A0A2N0B5K9"/>